<organism evidence="14 15">
    <name type="scientific">Pseudoprevotella muciniphila</name>
    <dbReference type="NCBI Taxonomy" id="2133944"/>
    <lineage>
        <taxon>Bacteria</taxon>
        <taxon>Pseudomonadati</taxon>
        <taxon>Bacteroidota</taxon>
        <taxon>Bacteroidia</taxon>
        <taxon>Bacteroidales</taxon>
        <taxon>Prevotellaceae</taxon>
        <taxon>Pseudoprevotella</taxon>
    </lineage>
</organism>
<evidence type="ECO:0000256" key="6">
    <source>
        <dbReference type="ARBA" id="ARBA00023077"/>
    </source>
</evidence>
<evidence type="ECO:0000256" key="8">
    <source>
        <dbReference type="ARBA" id="ARBA00023170"/>
    </source>
</evidence>
<dbReference type="InterPro" id="IPR039426">
    <property type="entry name" value="TonB-dep_rcpt-like"/>
</dbReference>
<dbReference type="PANTHER" id="PTHR30069:SF29">
    <property type="entry name" value="HEMOGLOBIN AND HEMOGLOBIN-HAPTOGLOBIN-BINDING PROTEIN 1-RELATED"/>
    <property type="match status" value="1"/>
</dbReference>
<protein>
    <submittedName>
        <fullName evidence="14">TonB-dependent receptor</fullName>
    </submittedName>
</protein>
<dbReference type="AlphaFoldDB" id="A0A5P8E693"/>
<evidence type="ECO:0000256" key="1">
    <source>
        <dbReference type="ARBA" id="ARBA00004571"/>
    </source>
</evidence>
<dbReference type="PROSITE" id="PS52016">
    <property type="entry name" value="TONB_DEPENDENT_REC_3"/>
    <property type="match status" value="1"/>
</dbReference>
<keyword evidence="3 10" id="KW-1134">Transmembrane beta strand</keyword>
<feature type="domain" description="TonB-dependent receptor-like beta-barrel" evidence="12">
    <location>
        <begin position="325"/>
        <end position="678"/>
    </location>
</feature>
<keyword evidence="15" id="KW-1185">Reference proteome</keyword>
<dbReference type="PANTHER" id="PTHR30069">
    <property type="entry name" value="TONB-DEPENDENT OUTER MEMBRANE RECEPTOR"/>
    <property type="match status" value="1"/>
</dbReference>
<dbReference type="Proteomes" id="UP000249375">
    <property type="component" value="Chromosome"/>
</dbReference>
<dbReference type="GO" id="GO:0015344">
    <property type="term" value="F:siderophore uptake transmembrane transporter activity"/>
    <property type="evidence" value="ECO:0007669"/>
    <property type="project" value="TreeGrafter"/>
</dbReference>
<dbReference type="GO" id="GO:0009279">
    <property type="term" value="C:cell outer membrane"/>
    <property type="evidence" value="ECO:0007669"/>
    <property type="project" value="UniProtKB-SubCell"/>
</dbReference>
<evidence type="ECO:0000256" key="5">
    <source>
        <dbReference type="ARBA" id="ARBA00022729"/>
    </source>
</evidence>
<evidence type="ECO:0000313" key="14">
    <source>
        <dbReference type="EMBL" id="QFQ12533.1"/>
    </source>
</evidence>
<dbReference type="GO" id="GO:0044718">
    <property type="term" value="P:siderophore transmembrane transport"/>
    <property type="evidence" value="ECO:0007669"/>
    <property type="project" value="TreeGrafter"/>
</dbReference>
<evidence type="ECO:0000259" key="13">
    <source>
        <dbReference type="Pfam" id="PF07715"/>
    </source>
</evidence>
<name>A0A5P8E693_9BACT</name>
<dbReference type="Pfam" id="PF07715">
    <property type="entry name" value="Plug"/>
    <property type="match status" value="1"/>
</dbReference>
<evidence type="ECO:0000256" key="10">
    <source>
        <dbReference type="PROSITE-ProRule" id="PRU01360"/>
    </source>
</evidence>
<dbReference type="InterPro" id="IPR037066">
    <property type="entry name" value="Plug_dom_sf"/>
</dbReference>
<evidence type="ECO:0000259" key="12">
    <source>
        <dbReference type="Pfam" id="PF00593"/>
    </source>
</evidence>
<dbReference type="Pfam" id="PF00593">
    <property type="entry name" value="TonB_dep_Rec_b-barrel"/>
    <property type="match status" value="1"/>
</dbReference>
<evidence type="ECO:0000313" key="15">
    <source>
        <dbReference type="Proteomes" id="UP000249375"/>
    </source>
</evidence>
<keyword evidence="2 10" id="KW-0813">Transport</keyword>
<keyword evidence="6 11" id="KW-0798">TonB box</keyword>
<keyword evidence="7 10" id="KW-0472">Membrane</keyword>
<dbReference type="KEGG" id="alq:C7Y71_005630"/>
<evidence type="ECO:0000256" key="3">
    <source>
        <dbReference type="ARBA" id="ARBA00022452"/>
    </source>
</evidence>
<evidence type="ECO:0000256" key="7">
    <source>
        <dbReference type="ARBA" id="ARBA00023136"/>
    </source>
</evidence>
<keyword evidence="4 10" id="KW-0812">Transmembrane</keyword>
<evidence type="ECO:0000256" key="11">
    <source>
        <dbReference type="RuleBase" id="RU003357"/>
    </source>
</evidence>
<dbReference type="SUPFAM" id="SSF56935">
    <property type="entry name" value="Porins"/>
    <property type="match status" value="1"/>
</dbReference>
<keyword evidence="9 10" id="KW-0998">Cell outer membrane</keyword>
<dbReference type="InterPro" id="IPR012910">
    <property type="entry name" value="Plug_dom"/>
</dbReference>
<dbReference type="InterPro" id="IPR036942">
    <property type="entry name" value="Beta-barrel_TonB_sf"/>
</dbReference>
<feature type="domain" description="TonB-dependent receptor plug" evidence="13">
    <location>
        <begin position="66"/>
        <end position="165"/>
    </location>
</feature>
<dbReference type="EMBL" id="CP033459">
    <property type="protein sequence ID" value="QFQ12533.1"/>
    <property type="molecule type" value="Genomic_DNA"/>
</dbReference>
<accession>A0A5P8E693</accession>
<evidence type="ECO:0000256" key="4">
    <source>
        <dbReference type="ARBA" id="ARBA00022692"/>
    </source>
</evidence>
<sequence length="734" mass="81943">MPFWRNNNSKANKVIKTIKISSHIAAICLLLAYALPAVGQIDTTEVRQRAVVFGSRQARLSKSTSLTAVSVSQDFLDTHFTGNIVQALEHVPGVQSMDIGSGFSKPMIRGLGFNRIAVAESGVKQEGQQWGADHGLEIDAFNVSAVNVLKGPASLIYGSDAMGGVIDIKQPKYPTENKVFGELSLLGKTVNGSLGGSLLLGFRKDAWLVQGRYTEQHFGDYRVPTDTVLYLTQKLPITHRRLKNTAGFERDASIFAGYKKGNYEGNLMVSNAFQKSGFFAGAHGVPNIASLIDDGKRYNIELPYSKVNHLKVQTHQEVKWSKFALFADLGWQHNHREEWSAFHTHYGTQAAPYKDPDKELMFNLHTLSANAALKWQTTETFSQTVGTGGQYQDNTIGGYGFLLPEYNRKTAGLFWLGEWKPSEKITLTCGLRYDWGHISAKPYDNVYLADYLREQGYTDDVVEENRWSSRRVSRSFSDVSGAMGLVWQPSPIHLLKINVGRSFRLPGANELAANGVHHGTFRHEQGDNNLSSEHGWQFDAEYSLSLGPILISASPFVSLFDNYIFLQPTGEWSLLPDAGQIYRYKEASATFIGGELSAKVNLWKNLRYEFSGEYVHTRNNDAKTALAFSPPTTLRNTLSWEEREFAISAELQTIARQNHIAQNEDKTPGATLLHLSANACLHILGTSAHISLKVHNVFDKKYYNHLSFYRKVEIPEPGRNFSLTVKIPFSITTK</sequence>
<evidence type="ECO:0000256" key="9">
    <source>
        <dbReference type="ARBA" id="ARBA00023237"/>
    </source>
</evidence>
<proteinExistence type="inferred from homology"/>
<dbReference type="Gene3D" id="2.40.170.20">
    <property type="entry name" value="TonB-dependent receptor, beta-barrel domain"/>
    <property type="match status" value="1"/>
</dbReference>
<keyword evidence="5" id="KW-0732">Signal</keyword>
<reference evidence="14 15" key="1">
    <citation type="submission" date="2018-11" db="EMBL/GenBank/DDBJ databases">
        <authorList>
            <person name="Na S.W."/>
            <person name="Baik M."/>
        </authorList>
    </citation>
    <scope>NUCLEOTIDE SEQUENCE [LARGE SCALE GENOMIC DNA]</scope>
    <source>
        <strain evidence="14 15">E39</strain>
    </source>
</reference>
<evidence type="ECO:0000256" key="2">
    <source>
        <dbReference type="ARBA" id="ARBA00022448"/>
    </source>
</evidence>
<comment type="subcellular location">
    <subcellularLocation>
        <location evidence="1 10">Cell outer membrane</location>
        <topology evidence="1 10">Multi-pass membrane protein</topology>
    </subcellularLocation>
</comment>
<dbReference type="Gene3D" id="2.170.130.10">
    <property type="entry name" value="TonB-dependent receptor, plug domain"/>
    <property type="match status" value="1"/>
</dbReference>
<comment type="similarity">
    <text evidence="10 11">Belongs to the TonB-dependent receptor family.</text>
</comment>
<gene>
    <name evidence="14" type="ORF">C7Y71_005630</name>
</gene>
<keyword evidence="8 14" id="KW-0675">Receptor</keyword>
<dbReference type="InterPro" id="IPR000531">
    <property type="entry name" value="Beta-barrel_TonB"/>
</dbReference>